<accession>A0ABU2J736</accession>
<feature type="transmembrane region" description="Helical" evidence="1">
    <location>
        <begin position="117"/>
        <end position="136"/>
    </location>
</feature>
<feature type="transmembrane region" description="Helical" evidence="1">
    <location>
        <begin position="219"/>
        <end position="250"/>
    </location>
</feature>
<keyword evidence="3" id="KW-1185">Reference proteome</keyword>
<evidence type="ECO:0008006" key="4">
    <source>
        <dbReference type="Google" id="ProtNLM"/>
    </source>
</evidence>
<protein>
    <recommendedName>
        <fullName evidence="4">Glycosyltransferase RgtA/B/C/D-like domain-containing protein</fullName>
    </recommendedName>
</protein>
<feature type="transmembrane region" description="Helical" evidence="1">
    <location>
        <begin position="169"/>
        <end position="189"/>
    </location>
</feature>
<proteinExistence type="predicted"/>
<keyword evidence="1" id="KW-0812">Transmembrane</keyword>
<feature type="transmembrane region" description="Helical" evidence="1">
    <location>
        <begin position="48"/>
        <end position="67"/>
    </location>
</feature>
<keyword evidence="1" id="KW-1133">Transmembrane helix</keyword>
<comment type="caution">
    <text evidence="2">The sequence shown here is derived from an EMBL/GenBank/DDBJ whole genome shotgun (WGS) entry which is preliminary data.</text>
</comment>
<evidence type="ECO:0000313" key="2">
    <source>
        <dbReference type="EMBL" id="MDT0260790.1"/>
    </source>
</evidence>
<sequence>MPSTLGDPAEAFGELESAASIRAGRDRPGKRPGRPASWLDGWTLTARAPRLLAATAAFFTVLAVSLYRAEVARGAKYPGHADPAFFYNVAQNLHAGRGAQIDYVWHFLVPGTPLRHYAFDYWLPLPSVLMSVGLGVGHGLPAAIDVSVVMAAVMSASTYALTRAFTTSFWAPAVAAVAIVAQPVISMFAVQTESAVYLGAFGLTAMAAAVHARRRLALWVVAGAAAALANMSRSEGLILMGIIGVAAVVWTERSRWQVRVGLLLLGYLPVAAPYFYENLSHFGAVLPPAATSFPFITQNEELFSRHVDRSLSGLLGTGIVQFVNLRFVALVHEVRVAFSAFTRTDAVVLVILAALLISRRSPRSAPMGQRVLGALRSSWFVPVGFVVALFLFDALVAPVVAGAGATVKGMVTVVAVPIVAVLVALAGSGFRQSITVVSCALLVLSPIAALPRISKAVVRHNNGFGQAASNLGPALKREQKCLDRPVVMMTRNPWEFTQATGVPSVQIPAGSVADVVAVAREYSVTDIEDPQIRPQLSDLSAMLAAAGPLTLAEHFGSRRIYRIRATTAGHAHC</sequence>
<organism evidence="2 3">
    <name type="scientific">Jatrophihabitans lederbergiae</name>
    <dbReference type="NCBI Taxonomy" id="3075547"/>
    <lineage>
        <taxon>Bacteria</taxon>
        <taxon>Bacillati</taxon>
        <taxon>Actinomycetota</taxon>
        <taxon>Actinomycetes</taxon>
        <taxon>Jatrophihabitantales</taxon>
        <taxon>Jatrophihabitantaceae</taxon>
        <taxon>Jatrophihabitans</taxon>
    </lineage>
</organism>
<gene>
    <name evidence="2" type="ORF">RM423_05210</name>
</gene>
<feature type="transmembrane region" description="Helical" evidence="1">
    <location>
        <begin position="337"/>
        <end position="358"/>
    </location>
</feature>
<reference evidence="3" key="1">
    <citation type="submission" date="2023-07" db="EMBL/GenBank/DDBJ databases">
        <title>30 novel species of actinomycetes from the DSMZ collection.</title>
        <authorList>
            <person name="Nouioui I."/>
        </authorList>
    </citation>
    <scope>NUCLEOTIDE SEQUENCE [LARGE SCALE GENOMIC DNA]</scope>
    <source>
        <strain evidence="3">DSM 44399</strain>
    </source>
</reference>
<dbReference type="Proteomes" id="UP001183176">
    <property type="component" value="Unassembled WGS sequence"/>
</dbReference>
<dbReference type="RefSeq" id="WP_311421948.1">
    <property type="nucleotide sequence ID" value="NZ_JAVREH010000005.1"/>
</dbReference>
<feature type="transmembrane region" description="Helical" evidence="1">
    <location>
        <begin position="195"/>
        <end position="212"/>
    </location>
</feature>
<keyword evidence="1" id="KW-0472">Membrane</keyword>
<feature type="transmembrane region" description="Helical" evidence="1">
    <location>
        <begin position="256"/>
        <end position="276"/>
    </location>
</feature>
<evidence type="ECO:0000313" key="3">
    <source>
        <dbReference type="Proteomes" id="UP001183176"/>
    </source>
</evidence>
<dbReference type="EMBL" id="JAVREH010000005">
    <property type="protein sequence ID" value="MDT0260790.1"/>
    <property type="molecule type" value="Genomic_DNA"/>
</dbReference>
<feature type="transmembrane region" description="Helical" evidence="1">
    <location>
        <begin position="379"/>
        <end position="401"/>
    </location>
</feature>
<feature type="transmembrane region" description="Helical" evidence="1">
    <location>
        <begin position="407"/>
        <end position="427"/>
    </location>
</feature>
<evidence type="ECO:0000256" key="1">
    <source>
        <dbReference type="SAM" id="Phobius"/>
    </source>
</evidence>
<name>A0ABU2J736_9ACTN</name>